<keyword evidence="4" id="KW-1185">Reference proteome</keyword>
<evidence type="ECO:0000256" key="2">
    <source>
        <dbReference type="SAM" id="Phobius"/>
    </source>
</evidence>
<keyword evidence="2" id="KW-1133">Transmembrane helix</keyword>
<name>F4PRS2_CACFS</name>
<protein>
    <recommendedName>
        <fullName evidence="5">Transmembrane protein</fullName>
    </recommendedName>
</protein>
<dbReference type="GeneID" id="14872816"/>
<organism evidence="3 4">
    <name type="scientific">Cavenderia fasciculata</name>
    <name type="common">Slime mold</name>
    <name type="synonym">Dictyostelium fasciculatum</name>
    <dbReference type="NCBI Taxonomy" id="261658"/>
    <lineage>
        <taxon>Eukaryota</taxon>
        <taxon>Amoebozoa</taxon>
        <taxon>Evosea</taxon>
        <taxon>Eumycetozoa</taxon>
        <taxon>Dictyostelia</taxon>
        <taxon>Acytosteliales</taxon>
        <taxon>Cavenderiaceae</taxon>
        <taxon>Cavenderia</taxon>
    </lineage>
</organism>
<dbReference type="RefSeq" id="XP_004358421.1">
    <property type="nucleotide sequence ID" value="XM_004358364.1"/>
</dbReference>
<feature type="transmembrane region" description="Helical" evidence="2">
    <location>
        <begin position="81"/>
        <end position="99"/>
    </location>
</feature>
<keyword evidence="2" id="KW-0812">Transmembrane</keyword>
<evidence type="ECO:0000313" key="4">
    <source>
        <dbReference type="Proteomes" id="UP000007797"/>
    </source>
</evidence>
<dbReference type="OrthoDB" id="15220at2759"/>
<dbReference type="KEGG" id="dfa:DFA_00432"/>
<gene>
    <name evidence="3" type="ORF">DFA_00432</name>
</gene>
<feature type="transmembrane region" description="Helical" evidence="2">
    <location>
        <begin position="53"/>
        <end position="75"/>
    </location>
</feature>
<proteinExistence type="predicted"/>
<feature type="region of interest" description="Disordered" evidence="1">
    <location>
        <begin position="1"/>
        <end position="30"/>
    </location>
</feature>
<sequence length="146" mass="16592">MSSNKNNKAAAYEDLSGPSAPPPKKESTEQYFKRRENEMEETRGVFMKEGFKGGIIFTAVTSGCILGASLISPRFRQTLSWANRTFIISSGFVAGFWIYGETASHQFIHDRLAKEMDDYHKISNKNLYFVLLDLVVIIIYFATLLY</sequence>
<dbReference type="Proteomes" id="UP000007797">
    <property type="component" value="Unassembled WGS sequence"/>
</dbReference>
<dbReference type="EMBL" id="GL883010">
    <property type="protein sequence ID" value="EGG20571.1"/>
    <property type="molecule type" value="Genomic_DNA"/>
</dbReference>
<accession>F4PRS2</accession>
<dbReference type="AlphaFoldDB" id="F4PRS2"/>
<evidence type="ECO:0008006" key="5">
    <source>
        <dbReference type="Google" id="ProtNLM"/>
    </source>
</evidence>
<dbReference type="OMA" id="WIYGETA"/>
<evidence type="ECO:0000256" key="1">
    <source>
        <dbReference type="SAM" id="MobiDB-lite"/>
    </source>
</evidence>
<feature type="transmembrane region" description="Helical" evidence="2">
    <location>
        <begin position="126"/>
        <end position="145"/>
    </location>
</feature>
<reference evidence="4" key="1">
    <citation type="journal article" date="2011" name="Genome Res.">
        <title>Phylogeny-wide analysis of social amoeba genomes highlights ancient origins for complex intercellular communication.</title>
        <authorList>
            <person name="Heidel A.J."/>
            <person name="Lawal H.M."/>
            <person name="Felder M."/>
            <person name="Schilde C."/>
            <person name="Helps N.R."/>
            <person name="Tunggal B."/>
            <person name="Rivero F."/>
            <person name="John U."/>
            <person name="Schleicher M."/>
            <person name="Eichinger L."/>
            <person name="Platzer M."/>
            <person name="Noegel A.A."/>
            <person name="Schaap P."/>
            <person name="Gloeckner G."/>
        </authorList>
    </citation>
    <scope>NUCLEOTIDE SEQUENCE [LARGE SCALE GENOMIC DNA]</scope>
    <source>
        <strain evidence="4">SH3</strain>
    </source>
</reference>
<keyword evidence="2" id="KW-0472">Membrane</keyword>
<evidence type="ECO:0000313" key="3">
    <source>
        <dbReference type="EMBL" id="EGG20571.1"/>
    </source>
</evidence>